<keyword evidence="1" id="KW-0812">Transmembrane</keyword>
<feature type="transmembrane region" description="Helical" evidence="1">
    <location>
        <begin position="44"/>
        <end position="77"/>
    </location>
</feature>
<sequence>MAEQPPSFDAQYPQQPLPQQPLPPQYYPGAPVPPAPRPGNGFGIAALVLGIVALVFCWVPVFGLGLGVLALVLGIVGVLQKQRPHGTSIAGIVMGAVAVVVGVIIMVLAAMVVSKVEEQSNKEFSVAYSATADGQASLSYGSLKGQAEDTFSGTWTKDDKVTGFDGFALTVTSPTGGAVGCEITVDGKSLTKQSGTGSVTCTASTLNP</sequence>
<reference evidence="2 3" key="1">
    <citation type="submission" date="2018-07" db="EMBL/GenBank/DDBJ databases">
        <title>Arthrobacter sp. nov., isolated from raw cow's milk with high bacterial count.</title>
        <authorList>
            <person name="Hahne J."/>
            <person name="Isele D."/>
            <person name="Lipski A."/>
        </authorList>
    </citation>
    <scope>NUCLEOTIDE SEQUENCE [LARGE SCALE GENOMIC DNA]</scope>
    <source>
        <strain evidence="2 3">JZ R-35</strain>
    </source>
</reference>
<gene>
    <name evidence="2" type="ORF">DWB68_11560</name>
</gene>
<organism evidence="2 3">
    <name type="scientific">Galactobacter valiniphilus</name>
    <dbReference type="NCBI Taxonomy" id="2676122"/>
    <lineage>
        <taxon>Bacteria</taxon>
        <taxon>Bacillati</taxon>
        <taxon>Actinomycetota</taxon>
        <taxon>Actinomycetes</taxon>
        <taxon>Micrococcales</taxon>
        <taxon>Micrococcaceae</taxon>
        <taxon>Galactobacter</taxon>
    </lineage>
</organism>
<keyword evidence="1" id="KW-0472">Membrane</keyword>
<keyword evidence="1" id="KW-1133">Transmembrane helix</keyword>
<dbReference type="Proteomes" id="UP000265419">
    <property type="component" value="Unassembled WGS sequence"/>
</dbReference>
<proteinExistence type="predicted"/>
<evidence type="ECO:0008006" key="4">
    <source>
        <dbReference type="Google" id="ProtNLM"/>
    </source>
</evidence>
<dbReference type="InterPro" id="IPR038468">
    <property type="entry name" value="MmpS_C"/>
</dbReference>
<dbReference type="Gene3D" id="2.60.40.2880">
    <property type="entry name" value="MmpS1-5, C-terminal soluble domain"/>
    <property type="match status" value="1"/>
</dbReference>
<feature type="transmembrane region" description="Helical" evidence="1">
    <location>
        <begin position="89"/>
        <end position="113"/>
    </location>
</feature>
<evidence type="ECO:0000256" key="1">
    <source>
        <dbReference type="SAM" id="Phobius"/>
    </source>
</evidence>
<accession>A0A399J829</accession>
<protein>
    <recommendedName>
        <fullName evidence="4">DUF4190 domain-containing protein</fullName>
    </recommendedName>
</protein>
<evidence type="ECO:0000313" key="3">
    <source>
        <dbReference type="Proteomes" id="UP000265419"/>
    </source>
</evidence>
<name>A0A399J829_9MICC</name>
<dbReference type="AlphaFoldDB" id="A0A399J829"/>
<comment type="caution">
    <text evidence="2">The sequence shown here is derived from an EMBL/GenBank/DDBJ whole genome shotgun (WGS) entry which is preliminary data.</text>
</comment>
<dbReference type="EMBL" id="QQXK01000023">
    <property type="protein sequence ID" value="RII41681.1"/>
    <property type="molecule type" value="Genomic_DNA"/>
</dbReference>
<evidence type="ECO:0000313" key="2">
    <source>
        <dbReference type="EMBL" id="RII41681.1"/>
    </source>
</evidence>
<dbReference type="RefSeq" id="WP_119425276.1">
    <property type="nucleotide sequence ID" value="NZ_QQXK01000023.1"/>
</dbReference>
<keyword evidence="3" id="KW-1185">Reference proteome</keyword>